<name>A0A371H030_MUCPR</name>
<evidence type="ECO:0000259" key="2">
    <source>
        <dbReference type="Pfam" id="PF13976"/>
    </source>
</evidence>
<accession>A0A371H030</accession>
<dbReference type="InterPro" id="IPR025724">
    <property type="entry name" value="GAG-pre-integrase_dom"/>
</dbReference>
<evidence type="ECO:0000313" key="4">
    <source>
        <dbReference type="Proteomes" id="UP000257109"/>
    </source>
</evidence>
<proteinExistence type="predicted"/>
<evidence type="ECO:0000256" key="1">
    <source>
        <dbReference type="SAM" id="MobiDB-lite"/>
    </source>
</evidence>
<feature type="non-terminal residue" evidence="3">
    <location>
        <position position="1"/>
    </location>
</feature>
<organism evidence="3 4">
    <name type="scientific">Mucuna pruriens</name>
    <name type="common">Velvet bean</name>
    <name type="synonym">Dolichos pruriens</name>
    <dbReference type="NCBI Taxonomy" id="157652"/>
    <lineage>
        <taxon>Eukaryota</taxon>
        <taxon>Viridiplantae</taxon>
        <taxon>Streptophyta</taxon>
        <taxon>Embryophyta</taxon>
        <taxon>Tracheophyta</taxon>
        <taxon>Spermatophyta</taxon>
        <taxon>Magnoliopsida</taxon>
        <taxon>eudicotyledons</taxon>
        <taxon>Gunneridae</taxon>
        <taxon>Pentapetalae</taxon>
        <taxon>rosids</taxon>
        <taxon>fabids</taxon>
        <taxon>Fabales</taxon>
        <taxon>Fabaceae</taxon>
        <taxon>Papilionoideae</taxon>
        <taxon>50 kb inversion clade</taxon>
        <taxon>NPAAA clade</taxon>
        <taxon>indigoferoid/millettioid clade</taxon>
        <taxon>Phaseoleae</taxon>
        <taxon>Mucuna</taxon>
    </lineage>
</organism>
<feature type="region of interest" description="Disordered" evidence="1">
    <location>
        <begin position="1"/>
        <end position="34"/>
    </location>
</feature>
<feature type="compositionally biased region" description="Basic and acidic residues" evidence="1">
    <location>
        <begin position="18"/>
        <end position="30"/>
    </location>
</feature>
<comment type="caution">
    <text evidence="3">The sequence shown here is derived from an EMBL/GenBank/DDBJ whole genome shotgun (WGS) entry which is preliminary data.</text>
</comment>
<dbReference type="AlphaFoldDB" id="A0A371H030"/>
<sequence>MVSKEEDEETNLCFTDDTASKGEDNEERSFKPFKTNKKRPKRIWVPKNMIILVAYLLDSRKKTTIMVPRHWLLMSHNGRKNNLYKINLRDLTNQSVTCLVCINNDQWTWHKKLGHPSLRLISKLKKHNLIKRLPSLLYKAKFYVMHVKKGNKSSKLLHIDLFGPTRIVSMSEKRYGLVKVDDYYRWTWVISSFLVVSTHIK</sequence>
<reference evidence="3" key="1">
    <citation type="submission" date="2018-05" db="EMBL/GenBank/DDBJ databases">
        <title>Draft genome of Mucuna pruriens seed.</title>
        <authorList>
            <person name="Nnadi N.E."/>
            <person name="Vos R."/>
            <person name="Hasami M.H."/>
            <person name="Devisetty U.K."/>
            <person name="Aguiy J.C."/>
        </authorList>
    </citation>
    <scope>NUCLEOTIDE SEQUENCE [LARGE SCALE GENOMIC DNA]</scope>
    <source>
        <strain evidence="3">JCA_2017</strain>
    </source>
</reference>
<evidence type="ECO:0000313" key="3">
    <source>
        <dbReference type="EMBL" id="RDX96157.1"/>
    </source>
</evidence>
<dbReference type="Pfam" id="PF13976">
    <property type="entry name" value="gag_pre-integrs"/>
    <property type="match status" value="1"/>
</dbReference>
<protein>
    <recommendedName>
        <fullName evidence="2">GAG-pre-integrase domain-containing protein</fullName>
    </recommendedName>
</protein>
<feature type="compositionally biased region" description="Acidic residues" evidence="1">
    <location>
        <begin position="1"/>
        <end position="10"/>
    </location>
</feature>
<gene>
    <name evidence="3" type="ORF">CR513_21214</name>
</gene>
<keyword evidence="4" id="KW-1185">Reference proteome</keyword>
<dbReference type="OrthoDB" id="7691805at2759"/>
<feature type="domain" description="GAG-pre-integrase" evidence="2">
    <location>
        <begin position="82"/>
        <end position="135"/>
    </location>
</feature>
<dbReference type="EMBL" id="QJKJ01003955">
    <property type="protein sequence ID" value="RDX96157.1"/>
    <property type="molecule type" value="Genomic_DNA"/>
</dbReference>
<dbReference type="Proteomes" id="UP000257109">
    <property type="component" value="Unassembled WGS sequence"/>
</dbReference>